<feature type="compositionally biased region" description="Acidic residues" evidence="2">
    <location>
        <begin position="96"/>
        <end position="106"/>
    </location>
</feature>
<reference evidence="4" key="1">
    <citation type="submission" date="2023-07" db="EMBL/GenBank/DDBJ databases">
        <title>A chromosome-level genome assembly of Lolium multiflorum.</title>
        <authorList>
            <person name="Chen Y."/>
            <person name="Copetti D."/>
            <person name="Kolliker R."/>
            <person name="Studer B."/>
        </authorList>
    </citation>
    <scope>NUCLEOTIDE SEQUENCE</scope>
    <source>
        <strain evidence="4">02402/16</strain>
        <tissue evidence="4">Leaf</tissue>
    </source>
</reference>
<feature type="region of interest" description="Disordered" evidence="2">
    <location>
        <begin position="82"/>
        <end position="113"/>
    </location>
</feature>
<keyword evidence="5" id="KW-1185">Reference proteome</keyword>
<feature type="domain" description="Peptidase C14 caspase" evidence="3">
    <location>
        <begin position="389"/>
        <end position="796"/>
    </location>
</feature>
<comment type="similarity">
    <text evidence="1">Belongs to the peptidase C14B family.</text>
</comment>
<dbReference type="GO" id="GO:0004197">
    <property type="term" value="F:cysteine-type endopeptidase activity"/>
    <property type="evidence" value="ECO:0007669"/>
    <property type="project" value="InterPro"/>
</dbReference>
<dbReference type="Pfam" id="PF00656">
    <property type="entry name" value="Peptidase_C14"/>
    <property type="match status" value="2"/>
</dbReference>
<feature type="region of interest" description="Disordered" evidence="2">
    <location>
        <begin position="319"/>
        <end position="385"/>
    </location>
</feature>
<evidence type="ECO:0000259" key="3">
    <source>
        <dbReference type="Pfam" id="PF00656"/>
    </source>
</evidence>
<gene>
    <name evidence="4" type="ORF">QYE76_014672</name>
</gene>
<proteinExistence type="inferred from homology"/>
<evidence type="ECO:0000313" key="5">
    <source>
        <dbReference type="Proteomes" id="UP001231189"/>
    </source>
</evidence>
<sequence>MNLITDQDFTELVQKVPDGCLFTIVSDSCHSGGLLDKAKEQIGHSTRQNKAQQGKREVQSDSGSGSGFRSFLKQTARDVLESQGVHIPHRSRQESSNDDSEAEEPSVTDGHVKNRSLPLSTFIEMLKEQTGKDDIEVGSIRMTLFNIFGDDASPKIKKFMKVMLEKLQQGQHGGVVGFVGALAQELLKAKLQGKQEDLKPAMEQEVHSVEEVYAGTTARVPSNGVLISGCQTDQTSADATTAKGLSYGALSNAIQAILGEKNRKVTNKELVLKARELLSKQGYKQQPGLYCSDKHTETAIAEVDENDWRHEPIQKRRALPLAAGITSSRSTQLQSSTNRRAASSEPQHTLHFTPSRQPPRHQPNRVQAAAGGLHRSASFSSPAATTMGRKRAVLVGINYPGTEGELKGCLNDVARMRRCLVDRFGFDDADIRVLADADQSTPPPTGANIRLELERLVGDARPGDTLFFHYSGHGLQLPPETGQDDDTGYDECIVPCDTNLIKDQDFTELVQKVPDGCLFTMVSDSCHSGGLIDKTKEQIGNSTKQGKVRQRQREMRPPSTGANMCASFIGAVRGALEYIGIRLPRRGHQKQSGDEAKAQAQAATVASRSLPLSTYIRMLKQQTGKDDVGVGSIRATLFHHFGEDATPKIKKFIKAMAGGMLHRHNPDQVTGAGATGTELTRDAKPDGNEGGDQANAPRLGPAMQEEVRNVEEVYAGVAARVPPRNGVLISGCQTDESSSDLTMADGASYGALSNAIQAVLAEEKRGKVVTNRELVLRARGLLSKQGYVQKPGLYCSDEHADAAFIC</sequence>
<evidence type="ECO:0000256" key="1">
    <source>
        <dbReference type="ARBA" id="ARBA00009005"/>
    </source>
</evidence>
<evidence type="ECO:0000313" key="4">
    <source>
        <dbReference type="EMBL" id="KAK1697975.1"/>
    </source>
</evidence>
<dbReference type="GO" id="GO:0005737">
    <property type="term" value="C:cytoplasm"/>
    <property type="evidence" value="ECO:0007669"/>
    <property type="project" value="TreeGrafter"/>
</dbReference>
<dbReference type="Gene3D" id="3.40.50.12660">
    <property type="match status" value="4"/>
</dbReference>
<protein>
    <recommendedName>
        <fullName evidence="3">Peptidase C14 caspase domain-containing protein</fullName>
    </recommendedName>
</protein>
<feature type="region of interest" description="Disordered" evidence="2">
    <location>
        <begin position="44"/>
        <end position="67"/>
    </location>
</feature>
<feature type="domain" description="Peptidase C14 caspase" evidence="3">
    <location>
        <begin position="2"/>
        <end position="292"/>
    </location>
</feature>
<dbReference type="AlphaFoldDB" id="A0AAD8U146"/>
<feature type="compositionally biased region" description="Polar residues" evidence="2">
    <location>
        <begin position="344"/>
        <end position="355"/>
    </location>
</feature>
<dbReference type="Proteomes" id="UP001231189">
    <property type="component" value="Unassembled WGS sequence"/>
</dbReference>
<dbReference type="PANTHER" id="PTHR48104:SF3">
    <property type="entry name" value="PEPTIDASE C14 CASPASE DOMAIN-CONTAINING PROTEIN"/>
    <property type="match status" value="1"/>
</dbReference>
<organism evidence="4 5">
    <name type="scientific">Lolium multiflorum</name>
    <name type="common">Italian ryegrass</name>
    <name type="synonym">Lolium perenne subsp. multiflorum</name>
    <dbReference type="NCBI Taxonomy" id="4521"/>
    <lineage>
        <taxon>Eukaryota</taxon>
        <taxon>Viridiplantae</taxon>
        <taxon>Streptophyta</taxon>
        <taxon>Embryophyta</taxon>
        <taxon>Tracheophyta</taxon>
        <taxon>Spermatophyta</taxon>
        <taxon>Magnoliopsida</taxon>
        <taxon>Liliopsida</taxon>
        <taxon>Poales</taxon>
        <taxon>Poaceae</taxon>
        <taxon>BOP clade</taxon>
        <taxon>Pooideae</taxon>
        <taxon>Poodae</taxon>
        <taxon>Poeae</taxon>
        <taxon>Poeae Chloroplast Group 2 (Poeae type)</taxon>
        <taxon>Loliodinae</taxon>
        <taxon>Loliinae</taxon>
        <taxon>Lolium</taxon>
    </lineage>
</organism>
<comment type="caution">
    <text evidence="4">The sequence shown here is derived from an EMBL/GenBank/DDBJ whole genome shotgun (WGS) entry which is preliminary data.</text>
</comment>
<feature type="region of interest" description="Disordered" evidence="2">
    <location>
        <begin position="540"/>
        <end position="560"/>
    </location>
</feature>
<dbReference type="GO" id="GO:0006508">
    <property type="term" value="P:proteolysis"/>
    <property type="evidence" value="ECO:0007669"/>
    <property type="project" value="InterPro"/>
</dbReference>
<feature type="compositionally biased region" description="Low complexity" evidence="2">
    <location>
        <begin position="326"/>
        <end position="340"/>
    </location>
</feature>
<dbReference type="EMBL" id="JAUUTY010000001">
    <property type="protein sequence ID" value="KAK1697975.1"/>
    <property type="molecule type" value="Genomic_DNA"/>
</dbReference>
<dbReference type="InterPro" id="IPR050452">
    <property type="entry name" value="Metacaspase"/>
</dbReference>
<name>A0AAD8U146_LOLMU</name>
<dbReference type="InterPro" id="IPR011600">
    <property type="entry name" value="Pept_C14_caspase"/>
</dbReference>
<accession>A0AAD8U146</accession>
<dbReference type="PANTHER" id="PTHR48104">
    <property type="entry name" value="METACASPASE-4"/>
    <property type="match status" value="1"/>
</dbReference>
<evidence type="ECO:0000256" key="2">
    <source>
        <dbReference type="SAM" id="MobiDB-lite"/>
    </source>
</evidence>
<feature type="region of interest" description="Disordered" evidence="2">
    <location>
        <begin position="663"/>
        <end position="702"/>
    </location>
</feature>